<dbReference type="STRING" id="97972.A0A2V1EDM3"/>
<evidence type="ECO:0000313" key="3">
    <source>
        <dbReference type="Proteomes" id="UP000244855"/>
    </source>
</evidence>
<evidence type="ECO:0000313" key="2">
    <source>
        <dbReference type="EMBL" id="PVI07450.1"/>
    </source>
</evidence>
<sequence length="430" mass="42050">MKQSILYTLPLIGAAAARPDVWALNSKREVPQEHSHRNVNLEVTKSLQLNNPDKIQDPIFGLLGAAAGIKGAGNIKDADCLQQATADQAFTNAKAAGDVNGMTFAMIFRTLERNTGSVGLASVPCQSIKAVNPEIAALQQHQDPAGEGAQALNKQIATQLAQQIAAIGGDVSLANEASTFAPGQIGDQTGAGNTCDDATDDAGCINTLKLRVDDLSADEIAAIQAGAGAGNATGIAAGAAANATEAVAGNNATAVDNGKAAKGKGKGKGKAKAKGKANKANKGAAADQQQAAACGAAPAADANAAAGAATGAAAGGAAAGAATGAAAGGAAAGAAAAGDFGSCTDPSIVFGPTSDGRKEDAFEPADLTNFNHGSANNIGIISSFICDQLTNKCKASADTVTKCDAADAAVKASGLTGQAAADSFNKALGV</sequence>
<dbReference type="OrthoDB" id="2153847at2759"/>
<feature type="compositionally biased region" description="Basic residues" evidence="1">
    <location>
        <begin position="261"/>
        <end position="279"/>
    </location>
</feature>
<dbReference type="EMBL" id="KZ805304">
    <property type="protein sequence ID" value="PVI07450.1"/>
    <property type="molecule type" value="Genomic_DNA"/>
</dbReference>
<gene>
    <name evidence="2" type="ORF">DM02DRAFT_608989</name>
</gene>
<dbReference type="AlphaFoldDB" id="A0A2V1EDM3"/>
<organism evidence="2 3">
    <name type="scientific">Periconia macrospinosa</name>
    <dbReference type="NCBI Taxonomy" id="97972"/>
    <lineage>
        <taxon>Eukaryota</taxon>
        <taxon>Fungi</taxon>
        <taxon>Dikarya</taxon>
        <taxon>Ascomycota</taxon>
        <taxon>Pezizomycotina</taxon>
        <taxon>Dothideomycetes</taxon>
        <taxon>Pleosporomycetidae</taxon>
        <taxon>Pleosporales</taxon>
        <taxon>Massarineae</taxon>
        <taxon>Periconiaceae</taxon>
        <taxon>Periconia</taxon>
    </lineage>
</organism>
<accession>A0A2V1EDM3</accession>
<name>A0A2V1EDM3_9PLEO</name>
<feature type="region of interest" description="Disordered" evidence="1">
    <location>
        <begin position="255"/>
        <end position="282"/>
    </location>
</feature>
<proteinExistence type="predicted"/>
<dbReference type="Proteomes" id="UP000244855">
    <property type="component" value="Unassembled WGS sequence"/>
</dbReference>
<keyword evidence="3" id="KW-1185">Reference proteome</keyword>
<reference evidence="2 3" key="1">
    <citation type="journal article" date="2018" name="Sci. Rep.">
        <title>Comparative genomics provides insights into the lifestyle and reveals functional heterogeneity of dark septate endophytic fungi.</title>
        <authorList>
            <person name="Knapp D.G."/>
            <person name="Nemeth J.B."/>
            <person name="Barry K."/>
            <person name="Hainaut M."/>
            <person name="Henrissat B."/>
            <person name="Johnson J."/>
            <person name="Kuo A."/>
            <person name="Lim J.H.P."/>
            <person name="Lipzen A."/>
            <person name="Nolan M."/>
            <person name="Ohm R.A."/>
            <person name="Tamas L."/>
            <person name="Grigoriev I.V."/>
            <person name="Spatafora J.W."/>
            <person name="Nagy L.G."/>
            <person name="Kovacs G.M."/>
        </authorList>
    </citation>
    <scope>NUCLEOTIDE SEQUENCE [LARGE SCALE GENOMIC DNA]</scope>
    <source>
        <strain evidence="2 3">DSE2036</strain>
    </source>
</reference>
<protein>
    <submittedName>
        <fullName evidence="2">Uncharacterized protein</fullName>
    </submittedName>
</protein>
<evidence type="ECO:0000256" key="1">
    <source>
        <dbReference type="SAM" id="MobiDB-lite"/>
    </source>
</evidence>